<evidence type="ECO:0000313" key="3">
    <source>
        <dbReference type="Proteomes" id="UP000677812"/>
    </source>
</evidence>
<dbReference type="Proteomes" id="UP000677812">
    <property type="component" value="Unassembled WGS sequence"/>
</dbReference>
<reference evidence="2 3" key="1">
    <citation type="submission" date="2021-04" db="EMBL/GenBank/DDBJ databases">
        <title>The complete genome sequence of Neokomagataea sp. TBRC 2177.</title>
        <authorList>
            <person name="Charoenyingcharoen P."/>
            <person name="Yukphan P."/>
        </authorList>
    </citation>
    <scope>NUCLEOTIDE SEQUENCE [LARGE SCALE GENOMIC DNA]</scope>
    <source>
        <strain evidence="2 3">TBRC 2177</strain>
    </source>
</reference>
<organism evidence="2 3">
    <name type="scientific">Neokomagataea anthophila</name>
    <dbReference type="NCBI Taxonomy" id="2826925"/>
    <lineage>
        <taxon>Bacteria</taxon>
        <taxon>Pseudomonadati</taxon>
        <taxon>Pseudomonadota</taxon>
        <taxon>Alphaproteobacteria</taxon>
        <taxon>Acetobacterales</taxon>
        <taxon>Acetobacteraceae</taxon>
        <taxon>Neokomagataea</taxon>
    </lineage>
</organism>
<proteinExistence type="predicted"/>
<dbReference type="RefSeq" id="WP_211680742.1">
    <property type="nucleotide sequence ID" value="NZ_JAGRQH010000002.1"/>
</dbReference>
<dbReference type="Pfam" id="PF13403">
    <property type="entry name" value="Hint_2"/>
    <property type="match status" value="1"/>
</dbReference>
<dbReference type="InterPro" id="IPR028992">
    <property type="entry name" value="Hedgehog/Intein_dom"/>
</dbReference>
<dbReference type="InterPro" id="IPR036844">
    <property type="entry name" value="Hint_dom_sf"/>
</dbReference>
<dbReference type="EMBL" id="JAGRQH010000002">
    <property type="protein sequence ID" value="MBR0559228.1"/>
    <property type="molecule type" value="Genomic_DNA"/>
</dbReference>
<keyword evidence="3" id="KW-1185">Reference proteome</keyword>
<protein>
    <submittedName>
        <fullName evidence="2">Hint domain-containing protein</fullName>
    </submittedName>
</protein>
<sequence length="527" mass="55679">MTTINSSGNFETTQGIVWDLTIDGNGTSTPVEVTFDPSQGDGVNTDINIGTMTINGGSIVNMYTNVNNISISSINLNGGTLVIDPAIVDGASNAALTINVGDAGGKLLIAQTADTSATIPIVFKNGIPGNFVSGFIGATSVTAQYLPALGGTILTANDGRTVIGAGNPYNLPADGSPETYTKVGPDGVILACFLAGTMIATPEGARAIEQIIVGDTVLAQVEGQWVSRKVVALKAAHVCAVGVPSDMSGHPVRIQRGAVAPSVPDRDLLVTSEHCFLFEGKFVPVRMLVNGSTIRYDGDITSYTHYHIELDHHSVIVANNMLTESFLDTHSRISSSEAGHNVVCLRPQYLSWEKHAAAPLGTDQGFVEAIFRKICERLPAAESEAVEASAALSGLWLETEAGERFVPCRQVGGRTVFIVPAHVHQLYLCSSAVRPCDVIGPYVDDRRTLGALVKSIHVFGDHVAQRKLLGPSELCGDGWLEDGHLLSWTNGRAYLDVGADMSKHSYVLSVDATTLQEMAALEQANAA</sequence>
<feature type="domain" description="Hedgehog/Intein (Hint)" evidence="1">
    <location>
        <begin position="192"/>
        <end position="329"/>
    </location>
</feature>
<gene>
    <name evidence="2" type="ORF">KB213_04040</name>
</gene>
<accession>A0ABS5E5P5</accession>
<evidence type="ECO:0000313" key="2">
    <source>
        <dbReference type="EMBL" id="MBR0559228.1"/>
    </source>
</evidence>
<name>A0ABS5E5P5_9PROT</name>
<dbReference type="Gene3D" id="2.170.16.10">
    <property type="entry name" value="Hedgehog/Intein (Hint) domain"/>
    <property type="match status" value="1"/>
</dbReference>
<dbReference type="SUPFAM" id="SSF51294">
    <property type="entry name" value="Hedgehog/intein (Hint) domain"/>
    <property type="match status" value="1"/>
</dbReference>
<evidence type="ECO:0000259" key="1">
    <source>
        <dbReference type="Pfam" id="PF13403"/>
    </source>
</evidence>
<comment type="caution">
    <text evidence="2">The sequence shown here is derived from an EMBL/GenBank/DDBJ whole genome shotgun (WGS) entry which is preliminary data.</text>
</comment>